<feature type="domain" description="TIP49 P-loop" evidence="9">
    <location>
        <begin position="60"/>
        <end position="214"/>
    </location>
</feature>
<dbReference type="InterPro" id="IPR027238">
    <property type="entry name" value="RuvB-like"/>
</dbReference>
<evidence type="ECO:0000256" key="3">
    <source>
        <dbReference type="ARBA" id="ARBA00022741"/>
    </source>
</evidence>
<evidence type="ECO:0000313" key="11">
    <source>
        <dbReference type="EMBL" id="ETO26626.1"/>
    </source>
</evidence>
<keyword evidence="6 8" id="KW-0067">ATP-binding</keyword>
<dbReference type="Pfam" id="PF06068">
    <property type="entry name" value="TIP49"/>
    <property type="match status" value="1"/>
</dbReference>
<keyword evidence="8" id="KW-0805">Transcription regulation</keyword>
<evidence type="ECO:0000256" key="2">
    <source>
        <dbReference type="ARBA" id="ARBA00007519"/>
    </source>
</evidence>
<gene>
    <name evidence="11" type="ORF">RFI_10512</name>
</gene>
<keyword evidence="5 8" id="KW-0347">Helicase</keyword>
<feature type="domain" description="RuvB-like AAA-lid" evidence="10">
    <location>
        <begin position="264"/>
        <end position="329"/>
    </location>
</feature>
<evidence type="ECO:0000256" key="6">
    <source>
        <dbReference type="ARBA" id="ARBA00022840"/>
    </source>
</evidence>
<comment type="similarity">
    <text evidence="2 8">Belongs to the RuvB family.</text>
</comment>
<evidence type="ECO:0000259" key="9">
    <source>
        <dbReference type="Pfam" id="PF06068"/>
    </source>
</evidence>
<dbReference type="SUPFAM" id="SSF52540">
    <property type="entry name" value="P-loop containing nucleoside triphosphate hydrolases"/>
    <property type="match status" value="1"/>
</dbReference>
<dbReference type="GO" id="GO:0016887">
    <property type="term" value="F:ATP hydrolysis activity"/>
    <property type="evidence" value="ECO:0007669"/>
    <property type="project" value="RHEA"/>
</dbReference>
<evidence type="ECO:0000256" key="5">
    <source>
        <dbReference type="ARBA" id="ARBA00022806"/>
    </source>
</evidence>
<dbReference type="AlphaFoldDB" id="X6NKU9"/>
<accession>X6NKU9</accession>
<keyword evidence="8" id="KW-0804">Transcription</keyword>
<feature type="non-terminal residue" evidence="11">
    <location>
        <position position="1"/>
    </location>
</feature>
<comment type="subcellular location">
    <subcellularLocation>
        <location evidence="1">Nucleus</location>
    </subcellularLocation>
</comment>
<proteinExistence type="inferred from homology"/>
<dbReference type="GO" id="GO:0003678">
    <property type="term" value="F:DNA helicase activity"/>
    <property type="evidence" value="ECO:0007669"/>
    <property type="project" value="UniProtKB-EC"/>
</dbReference>
<dbReference type="Gene3D" id="3.40.50.300">
    <property type="entry name" value="P-loop containing nucleotide triphosphate hydrolases"/>
    <property type="match status" value="1"/>
</dbReference>
<dbReference type="Pfam" id="PF17856">
    <property type="entry name" value="TIP49_C"/>
    <property type="match status" value="1"/>
</dbReference>
<dbReference type="InterPro" id="IPR027417">
    <property type="entry name" value="P-loop_NTPase"/>
</dbReference>
<evidence type="ECO:0000313" key="12">
    <source>
        <dbReference type="Proteomes" id="UP000023152"/>
    </source>
</evidence>
<evidence type="ECO:0000256" key="1">
    <source>
        <dbReference type="ARBA" id="ARBA00004123"/>
    </source>
</evidence>
<dbReference type="Gene3D" id="1.10.8.60">
    <property type="match status" value="1"/>
</dbReference>
<dbReference type="OrthoDB" id="10060499at2759"/>
<keyword evidence="3 8" id="KW-0547">Nucleotide-binding</keyword>
<evidence type="ECO:0000256" key="8">
    <source>
        <dbReference type="RuleBase" id="RU363048"/>
    </source>
</evidence>
<dbReference type="PANTHER" id="PTHR11093">
    <property type="entry name" value="RUVB-RELATED REPTIN AND PONTIN"/>
    <property type="match status" value="1"/>
</dbReference>
<dbReference type="EMBL" id="ASPP01007737">
    <property type="protein sequence ID" value="ETO26626.1"/>
    <property type="molecule type" value="Genomic_DNA"/>
</dbReference>
<dbReference type="FunFam" id="1.10.8.60:FF:000010">
    <property type="entry name" value="RuvB-like helicase"/>
    <property type="match status" value="1"/>
</dbReference>
<evidence type="ECO:0000256" key="4">
    <source>
        <dbReference type="ARBA" id="ARBA00022801"/>
    </source>
</evidence>
<comment type="caution">
    <text evidence="11">The sequence shown here is derived from an EMBL/GenBank/DDBJ whole genome shotgun (WGS) entry which is preliminary data.</text>
</comment>
<organism evidence="11 12">
    <name type="scientific">Reticulomyxa filosa</name>
    <dbReference type="NCBI Taxonomy" id="46433"/>
    <lineage>
        <taxon>Eukaryota</taxon>
        <taxon>Sar</taxon>
        <taxon>Rhizaria</taxon>
        <taxon>Retaria</taxon>
        <taxon>Foraminifera</taxon>
        <taxon>Monothalamids</taxon>
        <taxon>Reticulomyxidae</taxon>
        <taxon>Reticulomyxa</taxon>
    </lineage>
</organism>
<keyword evidence="7 8" id="KW-0539">Nucleus</keyword>
<keyword evidence="4 8" id="KW-0378">Hydrolase</keyword>
<evidence type="ECO:0000256" key="7">
    <source>
        <dbReference type="ARBA" id="ARBA00023242"/>
    </source>
</evidence>
<name>X6NKU9_RETFI</name>
<evidence type="ECO:0000259" key="10">
    <source>
        <dbReference type="Pfam" id="PF17856"/>
    </source>
</evidence>
<dbReference type="InterPro" id="IPR010339">
    <property type="entry name" value="TIP49_P-loop"/>
</dbReference>
<dbReference type="GO" id="GO:0005524">
    <property type="term" value="F:ATP binding"/>
    <property type="evidence" value="ECO:0007669"/>
    <property type="project" value="UniProtKB-KW"/>
</dbReference>
<keyword evidence="12" id="KW-1185">Reference proteome</keyword>
<reference evidence="11 12" key="1">
    <citation type="journal article" date="2013" name="Curr. Biol.">
        <title>The Genome of the Foraminiferan Reticulomyxa filosa.</title>
        <authorList>
            <person name="Glockner G."/>
            <person name="Hulsmann N."/>
            <person name="Schleicher M."/>
            <person name="Noegel A.A."/>
            <person name="Eichinger L."/>
            <person name="Gallinger C."/>
            <person name="Pawlowski J."/>
            <person name="Sierra R."/>
            <person name="Euteneuer U."/>
            <person name="Pillet L."/>
            <person name="Moustafa A."/>
            <person name="Platzer M."/>
            <person name="Groth M."/>
            <person name="Szafranski K."/>
            <person name="Schliwa M."/>
        </authorList>
    </citation>
    <scope>NUCLEOTIDE SEQUENCE [LARGE SCALE GENOMIC DNA]</scope>
</reference>
<comment type="catalytic activity">
    <reaction evidence="8">
        <text>ATP + H2O = ADP + phosphate + H(+)</text>
        <dbReference type="Rhea" id="RHEA:13065"/>
        <dbReference type="ChEBI" id="CHEBI:15377"/>
        <dbReference type="ChEBI" id="CHEBI:15378"/>
        <dbReference type="ChEBI" id="CHEBI:30616"/>
        <dbReference type="ChEBI" id="CHEBI:43474"/>
        <dbReference type="ChEBI" id="CHEBI:456216"/>
        <dbReference type="EC" id="3.6.4.12"/>
    </reaction>
</comment>
<dbReference type="Proteomes" id="UP000023152">
    <property type="component" value="Unassembled WGS sequence"/>
</dbReference>
<dbReference type="InterPro" id="IPR041048">
    <property type="entry name" value="RuvB-like_C"/>
</dbReference>
<protein>
    <recommendedName>
        <fullName evidence="8">RuvB-like helicase</fullName>
        <ecNumber evidence="8">3.6.4.12</ecNumber>
    </recommendedName>
</protein>
<dbReference type="GO" id="GO:0005634">
    <property type="term" value="C:nucleus"/>
    <property type="evidence" value="ECO:0007669"/>
    <property type="project" value="UniProtKB-SubCell"/>
</dbReference>
<dbReference type="EC" id="3.6.4.12" evidence="8"/>
<sequence>GEVTEITPIEAPSNFGKSYGSSDMSQTNLSQVIVGLKTQGNNNKQIKLAPQIYDNLLKIKVGRCDKYGTEFDLEKDNYVPLPKGVVQKKKEITQEVTLHDLDVANAKPNMGSRTDVVNLIGSMMKPKKTEITEKLRKEINKVVNGYIEQGIAELVPGVLFIDEVHMLDIECFSFLNRALESELAPIVIFATNRGHCTIRGTDNHVKSPHGFEDNLGCLFFLLTPMYNCSSVCLYFEYLGIPRDLLDRLIIIRTYHYKMEEIRSILEIRAQTEKLDLNKEALQDLADIGEKSSLRHVVHLLTPCRILAQTDHRTRIEREDVKEASELFLDAQTSAQNLQRKGGKYLE</sequence>